<dbReference type="Proteomes" id="UP001281003">
    <property type="component" value="Unassembled WGS sequence"/>
</dbReference>
<comment type="caution">
    <text evidence="2">The sequence shown here is derived from an EMBL/GenBank/DDBJ whole genome shotgun (WGS) entry which is preliminary data.</text>
</comment>
<keyword evidence="1" id="KW-0472">Membrane</keyword>
<evidence type="ECO:0000313" key="3">
    <source>
        <dbReference type="Proteomes" id="UP001281003"/>
    </source>
</evidence>
<protein>
    <recommendedName>
        <fullName evidence="4">Reverse transcriptase domain-containing protein</fullName>
    </recommendedName>
</protein>
<reference evidence="2" key="2">
    <citation type="submission" date="2023-07" db="EMBL/GenBank/DDBJ databases">
        <authorList>
            <consortium name="Lawrence Berkeley National Laboratory"/>
            <person name="Haridas S."/>
            <person name="Hensen N."/>
            <person name="Bonometti L."/>
            <person name="Westerberg I."/>
            <person name="Brannstrom I.O."/>
            <person name="Guillou S."/>
            <person name="Cros-Aarteil S."/>
            <person name="Calhoun S."/>
            <person name="Kuo A."/>
            <person name="Mondo S."/>
            <person name="Pangilinan J."/>
            <person name="Riley R."/>
            <person name="LaButti K."/>
            <person name="Andreopoulos B."/>
            <person name="Lipzen A."/>
            <person name="Chen C."/>
            <person name="Yanf M."/>
            <person name="Daum C."/>
            <person name="Ng V."/>
            <person name="Clum A."/>
            <person name="Steindorff A."/>
            <person name="Ohm R."/>
            <person name="Martin F."/>
            <person name="Silar P."/>
            <person name="Natvig D."/>
            <person name="Lalanne C."/>
            <person name="Gautier V."/>
            <person name="Ament-velasquez S.L."/>
            <person name="Kruys A."/>
            <person name="Hutchinson M.I."/>
            <person name="Powell A.J."/>
            <person name="Barry K."/>
            <person name="Miller A.N."/>
            <person name="Grigoriev I.V."/>
            <person name="Debuchy R."/>
            <person name="Gladieux P."/>
            <person name="Thoren M.H."/>
            <person name="Johannesson H."/>
        </authorList>
    </citation>
    <scope>NUCLEOTIDE SEQUENCE</scope>
    <source>
        <strain evidence="2">FGSC 1904</strain>
    </source>
</reference>
<feature type="transmembrane region" description="Helical" evidence="1">
    <location>
        <begin position="27"/>
        <end position="50"/>
    </location>
</feature>
<keyword evidence="1" id="KW-1133">Transmembrane helix</keyword>
<name>A0AAE0PKH0_SORBR</name>
<organism evidence="2 3">
    <name type="scientific">Sordaria brevicollis</name>
    <dbReference type="NCBI Taxonomy" id="83679"/>
    <lineage>
        <taxon>Eukaryota</taxon>
        <taxon>Fungi</taxon>
        <taxon>Dikarya</taxon>
        <taxon>Ascomycota</taxon>
        <taxon>Pezizomycotina</taxon>
        <taxon>Sordariomycetes</taxon>
        <taxon>Sordariomycetidae</taxon>
        <taxon>Sordariales</taxon>
        <taxon>Sordariaceae</taxon>
        <taxon>Sordaria</taxon>
    </lineage>
</organism>
<proteinExistence type="predicted"/>
<keyword evidence="1" id="KW-0812">Transmembrane</keyword>
<keyword evidence="3" id="KW-1185">Reference proteome</keyword>
<evidence type="ECO:0000313" key="2">
    <source>
        <dbReference type="EMBL" id="KAK3401507.1"/>
    </source>
</evidence>
<sequence length="54" mass="6214">GTLFKRSTINIIGSIAYNIKDFLEYSLFAALITFDVKNAFNTILINYLILRLKE</sequence>
<gene>
    <name evidence="2" type="ORF">B0T20DRAFT_346198</name>
</gene>
<evidence type="ECO:0000256" key="1">
    <source>
        <dbReference type="SAM" id="Phobius"/>
    </source>
</evidence>
<evidence type="ECO:0008006" key="4">
    <source>
        <dbReference type="Google" id="ProtNLM"/>
    </source>
</evidence>
<dbReference type="EMBL" id="JAUTDP010000002">
    <property type="protein sequence ID" value="KAK3401507.1"/>
    <property type="molecule type" value="Genomic_DNA"/>
</dbReference>
<feature type="non-terminal residue" evidence="2">
    <location>
        <position position="1"/>
    </location>
</feature>
<accession>A0AAE0PKH0</accession>
<dbReference type="AlphaFoldDB" id="A0AAE0PKH0"/>
<reference evidence="2" key="1">
    <citation type="journal article" date="2023" name="Mol. Phylogenet. Evol.">
        <title>Genome-scale phylogeny and comparative genomics of the fungal order Sordariales.</title>
        <authorList>
            <person name="Hensen N."/>
            <person name="Bonometti L."/>
            <person name="Westerberg I."/>
            <person name="Brannstrom I.O."/>
            <person name="Guillou S."/>
            <person name="Cros-Aarteil S."/>
            <person name="Calhoun S."/>
            <person name="Haridas S."/>
            <person name="Kuo A."/>
            <person name="Mondo S."/>
            <person name="Pangilinan J."/>
            <person name="Riley R."/>
            <person name="LaButti K."/>
            <person name="Andreopoulos B."/>
            <person name="Lipzen A."/>
            <person name="Chen C."/>
            <person name="Yan M."/>
            <person name="Daum C."/>
            <person name="Ng V."/>
            <person name="Clum A."/>
            <person name="Steindorff A."/>
            <person name="Ohm R.A."/>
            <person name="Martin F."/>
            <person name="Silar P."/>
            <person name="Natvig D.O."/>
            <person name="Lalanne C."/>
            <person name="Gautier V."/>
            <person name="Ament-Velasquez S.L."/>
            <person name="Kruys A."/>
            <person name="Hutchinson M.I."/>
            <person name="Powell A.J."/>
            <person name="Barry K."/>
            <person name="Miller A.N."/>
            <person name="Grigoriev I.V."/>
            <person name="Debuchy R."/>
            <person name="Gladieux P."/>
            <person name="Hiltunen Thoren M."/>
            <person name="Johannesson H."/>
        </authorList>
    </citation>
    <scope>NUCLEOTIDE SEQUENCE</scope>
    <source>
        <strain evidence="2">FGSC 1904</strain>
    </source>
</reference>